<gene>
    <name evidence="2" type="ORF">SAMN05444370_106244</name>
</gene>
<feature type="region of interest" description="Disordered" evidence="1">
    <location>
        <begin position="107"/>
        <end position="131"/>
    </location>
</feature>
<dbReference type="AlphaFoldDB" id="A0A1H4C7E9"/>
<sequence>MSASSLWRRTPDPLRAVAAAEHALSEERRLLFSGDLPAVVEVADRRVAEISALERLLAAEPAHPERLAEGLRKFRARAERHAKLLEAAMSGAQAARRKLKAIDDARTTLPGYDASGAPRARSVSQGLGRKA</sequence>
<dbReference type="STRING" id="89524.SAMN05444370_106244"/>
<dbReference type="RefSeq" id="WP_093253877.1">
    <property type="nucleotide sequence ID" value="NZ_FNQM01000006.1"/>
</dbReference>
<organism evidence="2 3">
    <name type="scientific">Rubrimonas cliftonensis</name>
    <dbReference type="NCBI Taxonomy" id="89524"/>
    <lineage>
        <taxon>Bacteria</taxon>
        <taxon>Pseudomonadati</taxon>
        <taxon>Pseudomonadota</taxon>
        <taxon>Alphaproteobacteria</taxon>
        <taxon>Rhodobacterales</taxon>
        <taxon>Paracoccaceae</taxon>
        <taxon>Rubrimonas</taxon>
    </lineage>
</organism>
<evidence type="ECO:0000256" key="1">
    <source>
        <dbReference type="SAM" id="MobiDB-lite"/>
    </source>
</evidence>
<keyword evidence="3" id="KW-1185">Reference proteome</keyword>
<proteinExistence type="predicted"/>
<evidence type="ECO:0000313" key="2">
    <source>
        <dbReference type="EMBL" id="SEA56276.1"/>
    </source>
</evidence>
<name>A0A1H4C7E9_9RHOB</name>
<dbReference type="Proteomes" id="UP000198703">
    <property type="component" value="Unassembled WGS sequence"/>
</dbReference>
<protein>
    <recommendedName>
        <fullName evidence="4">FlgN protein</fullName>
    </recommendedName>
</protein>
<evidence type="ECO:0008006" key="4">
    <source>
        <dbReference type="Google" id="ProtNLM"/>
    </source>
</evidence>
<reference evidence="2 3" key="1">
    <citation type="submission" date="2016-10" db="EMBL/GenBank/DDBJ databases">
        <authorList>
            <person name="de Groot N.N."/>
        </authorList>
    </citation>
    <scope>NUCLEOTIDE SEQUENCE [LARGE SCALE GENOMIC DNA]</scope>
    <source>
        <strain evidence="2 3">DSM 15345</strain>
    </source>
</reference>
<dbReference type="EMBL" id="FNQM01000006">
    <property type="protein sequence ID" value="SEA56276.1"/>
    <property type="molecule type" value="Genomic_DNA"/>
</dbReference>
<accession>A0A1H4C7E9</accession>
<evidence type="ECO:0000313" key="3">
    <source>
        <dbReference type="Proteomes" id="UP000198703"/>
    </source>
</evidence>